<gene>
    <name evidence="1" type="ORF">QFC24_004321</name>
</gene>
<comment type="caution">
    <text evidence="1">The sequence shown here is derived from an EMBL/GenBank/DDBJ whole genome shotgun (WGS) entry which is preliminary data.</text>
</comment>
<dbReference type="Proteomes" id="UP001234202">
    <property type="component" value="Unassembled WGS sequence"/>
</dbReference>
<accession>A0ACC2XDH5</accession>
<organism evidence="1 2">
    <name type="scientific">Naganishia onofrii</name>
    <dbReference type="NCBI Taxonomy" id="1851511"/>
    <lineage>
        <taxon>Eukaryota</taxon>
        <taxon>Fungi</taxon>
        <taxon>Dikarya</taxon>
        <taxon>Basidiomycota</taxon>
        <taxon>Agaricomycotina</taxon>
        <taxon>Tremellomycetes</taxon>
        <taxon>Filobasidiales</taxon>
        <taxon>Filobasidiaceae</taxon>
        <taxon>Naganishia</taxon>
    </lineage>
</organism>
<evidence type="ECO:0000313" key="1">
    <source>
        <dbReference type="EMBL" id="KAJ9122094.1"/>
    </source>
</evidence>
<name>A0ACC2XDH5_9TREE</name>
<proteinExistence type="predicted"/>
<protein>
    <submittedName>
        <fullName evidence="1">Uncharacterized protein</fullName>
    </submittedName>
</protein>
<sequence length="600" mass="66724">MAGPYFNIPLQSVRESQTLEAKPSNTANRPVDGGVYLSAAATPFTPSPSRPNFNRNAPEFSRRSTMPLPFLPASFPSFRINLTSHYSSNSIRRIDPRIKESVTPYDVYSGLKQLQPTRSAPVPPLDEFEKRGGVRLFDPSRESNYAGGHGFLRDWLDTTGLYNFLINFRPPHQRLTIWRVPSSFTPSQLFLQPAFGRTAFVPEAEEEDYVGELAAAATSARKPRRKVYRTNDTIQGGHKGIELRFNPAILEVPRPKLPNRDLMVRIWLSRIVPEDVYTQEFRGLAGMLANLRIRMDVWIDARLEEQAAGASRKKVAYPRPFQSSCHVSALTAIALIMRTYEDVEAFIFVLSLAPVVIATDFRLYRMGQAIGTAITRAALSCIFSEMASLDFLPDQVHLIGCATDLLVCHLGRNDHPRVIGRGHSELVTFKLIRLINIKPIQGLDDRVFYAKMAAIRDGVIYGALRCYAQEVDRHTEGSLSVITAMLNATVSLSSAAGFLIAPPFGGLISPIATGIGNLVSLPVKVVIWERWSNGEVDKAIAARFELVVGGLAKRGLISGWDEPYTDEDAAVPKEYAEMAKLVMEAMMSRMRPSALTWLLK</sequence>
<keyword evidence="2" id="KW-1185">Reference proteome</keyword>
<reference evidence="1" key="1">
    <citation type="submission" date="2023-04" db="EMBL/GenBank/DDBJ databases">
        <title>Draft Genome sequencing of Naganishia species isolated from polar environments using Oxford Nanopore Technology.</title>
        <authorList>
            <person name="Leo P."/>
            <person name="Venkateswaran K."/>
        </authorList>
    </citation>
    <scope>NUCLEOTIDE SEQUENCE</scope>
    <source>
        <strain evidence="1">DBVPG 5303</strain>
    </source>
</reference>
<evidence type="ECO:0000313" key="2">
    <source>
        <dbReference type="Proteomes" id="UP001234202"/>
    </source>
</evidence>
<dbReference type="EMBL" id="JASBWV010000015">
    <property type="protein sequence ID" value="KAJ9122094.1"/>
    <property type="molecule type" value="Genomic_DNA"/>
</dbReference>